<evidence type="ECO:0000313" key="2">
    <source>
        <dbReference type="EMBL" id="RUT33576.1"/>
    </source>
</evidence>
<dbReference type="RefSeq" id="WP_127198690.1">
    <property type="nucleotide sequence ID" value="NZ_RZNX01000002.1"/>
</dbReference>
<sequence>MRKLLGICMLMLLLIIPATIGAEESKAEGNRINPALLSSLREGGYILYVRHGEAGVGEDQPNLDFGKCITQRNLTEEGRRQAKLYGEVLRSLKIPVQTPIQASPFCRTRESAELAFGKGNVQVDPFWVKIYSLSGQVTPAEQASTLAALSTGLEQAQPAGTNKVIVAHGFPKGVGLGDIPNLGTVVIRPRGAGKGYEVVDRITLNELLSLHESTLTLEMAR</sequence>
<keyword evidence="1" id="KW-0732">Signal</keyword>
<accession>A0A3S1JQI9</accession>
<feature type="signal peptide" evidence="1">
    <location>
        <begin position="1"/>
        <end position="22"/>
    </location>
</feature>
<dbReference type="EMBL" id="RZNX01000002">
    <property type="protein sequence ID" value="RUT33576.1"/>
    <property type="molecule type" value="Genomic_DNA"/>
</dbReference>
<dbReference type="OrthoDB" id="2237472at2"/>
<feature type="chain" id="PRO_5038444508" evidence="1">
    <location>
        <begin position="23"/>
        <end position="221"/>
    </location>
</feature>
<dbReference type="Proteomes" id="UP000272464">
    <property type="component" value="Unassembled WGS sequence"/>
</dbReference>
<name>A0A3S1JQI9_9BACL</name>
<dbReference type="CDD" id="cd07040">
    <property type="entry name" value="HP"/>
    <property type="match status" value="1"/>
</dbReference>
<evidence type="ECO:0000313" key="3">
    <source>
        <dbReference type="Proteomes" id="UP000272464"/>
    </source>
</evidence>
<dbReference type="Pfam" id="PF00300">
    <property type="entry name" value="His_Phos_1"/>
    <property type="match status" value="1"/>
</dbReference>
<reference evidence="2 3" key="1">
    <citation type="submission" date="2018-12" db="EMBL/GenBank/DDBJ databases">
        <authorList>
            <person name="Sun L."/>
            <person name="Chen Z."/>
        </authorList>
    </citation>
    <scope>NUCLEOTIDE SEQUENCE [LARGE SCALE GENOMIC DNA]</scope>
    <source>
        <strain evidence="2 3">3-5-3</strain>
    </source>
</reference>
<gene>
    <name evidence="2" type="ORF">EJP77_07995</name>
</gene>
<evidence type="ECO:0000256" key="1">
    <source>
        <dbReference type="SAM" id="SignalP"/>
    </source>
</evidence>
<keyword evidence="3" id="KW-1185">Reference proteome</keyword>
<organism evidence="2 3">
    <name type="scientific">Paenibacillus zeisoli</name>
    <dbReference type="NCBI Taxonomy" id="2496267"/>
    <lineage>
        <taxon>Bacteria</taxon>
        <taxon>Bacillati</taxon>
        <taxon>Bacillota</taxon>
        <taxon>Bacilli</taxon>
        <taxon>Bacillales</taxon>
        <taxon>Paenibacillaceae</taxon>
        <taxon>Paenibacillus</taxon>
    </lineage>
</organism>
<dbReference type="AlphaFoldDB" id="A0A3S1JQI9"/>
<protein>
    <submittedName>
        <fullName evidence="2">Histidine phosphatase family protein</fullName>
    </submittedName>
</protein>
<dbReference type="InterPro" id="IPR013078">
    <property type="entry name" value="His_Pase_superF_clade-1"/>
</dbReference>
<dbReference type="Gene3D" id="3.40.50.1240">
    <property type="entry name" value="Phosphoglycerate mutase-like"/>
    <property type="match status" value="1"/>
</dbReference>
<proteinExistence type="predicted"/>
<dbReference type="SUPFAM" id="SSF53254">
    <property type="entry name" value="Phosphoglycerate mutase-like"/>
    <property type="match status" value="1"/>
</dbReference>
<comment type="caution">
    <text evidence="2">The sequence shown here is derived from an EMBL/GenBank/DDBJ whole genome shotgun (WGS) entry which is preliminary data.</text>
</comment>
<dbReference type="InterPro" id="IPR029033">
    <property type="entry name" value="His_PPase_superfam"/>
</dbReference>